<dbReference type="PANTHER" id="PTHR43677:SF4">
    <property type="entry name" value="QUINONE OXIDOREDUCTASE-LIKE PROTEIN 2"/>
    <property type="match status" value="1"/>
</dbReference>
<dbReference type="GO" id="GO:0016491">
    <property type="term" value="F:oxidoreductase activity"/>
    <property type="evidence" value="ECO:0007669"/>
    <property type="project" value="InterPro"/>
</dbReference>
<dbReference type="PROSITE" id="PS01162">
    <property type="entry name" value="QOR_ZETA_CRYSTAL"/>
    <property type="match status" value="1"/>
</dbReference>
<dbReference type="CDD" id="cd08241">
    <property type="entry name" value="QOR1"/>
    <property type="match status" value="1"/>
</dbReference>
<dbReference type="InterPro" id="IPR013149">
    <property type="entry name" value="ADH-like_C"/>
</dbReference>
<dbReference type="Gene3D" id="3.90.180.10">
    <property type="entry name" value="Medium-chain alcohol dehydrogenases, catalytic domain"/>
    <property type="match status" value="1"/>
</dbReference>
<dbReference type="EMBL" id="CP039865">
    <property type="protein sequence ID" value="QCK86327.1"/>
    <property type="molecule type" value="Genomic_DNA"/>
</dbReference>
<dbReference type="GO" id="GO:0008270">
    <property type="term" value="F:zinc ion binding"/>
    <property type="evidence" value="ECO:0007669"/>
    <property type="project" value="InterPro"/>
</dbReference>
<dbReference type="InterPro" id="IPR002347">
    <property type="entry name" value="SDR_fam"/>
</dbReference>
<dbReference type="RefSeq" id="WP_137099658.1">
    <property type="nucleotide sequence ID" value="NZ_CP039865.1"/>
</dbReference>
<dbReference type="Proteomes" id="UP000298588">
    <property type="component" value="Chromosome"/>
</dbReference>
<protein>
    <submittedName>
        <fullName evidence="2">NADPH:quinone oxidoreductase family protein</fullName>
    </submittedName>
</protein>
<dbReference type="InterPro" id="IPR013154">
    <property type="entry name" value="ADH-like_N"/>
</dbReference>
<name>A0A4D7QML2_9HYPH</name>
<evidence type="ECO:0000259" key="1">
    <source>
        <dbReference type="SMART" id="SM00829"/>
    </source>
</evidence>
<organism evidence="2 3">
    <name type="scientific">Phreatobacter aquaticus</name>
    <dbReference type="NCBI Taxonomy" id="2570229"/>
    <lineage>
        <taxon>Bacteria</taxon>
        <taxon>Pseudomonadati</taxon>
        <taxon>Pseudomonadota</taxon>
        <taxon>Alphaproteobacteria</taxon>
        <taxon>Hyphomicrobiales</taxon>
        <taxon>Phreatobacteraceae</taxon>
        <taxon>Phreatobacter</taxon>
    </lineage>
</organism>
<dbReference type="PRINTS" id="PR00081">
    <property type="entry name" value="GDHRDH"/>
</dbReference>
<dbReference type="InterPro" id="IPR011032">
    <property type="entry name" value="GroES-like_sf"/>
</dbReference>
<gene>
    <name evidence="2" type="ORF">E8L99_11465</name>
</gene>
<dbReference type="InterPro" id="IPR002364">
    <property type="entry name" value="Quin_OxRdtase/zeta-crystal_CS"/>
</dbReference>
<dbReference type="AlphaFoldDB" id="A0A4D7QML2"/>
<dbReference type="SUPFAM" id="SSF50129">
    <property type="entry name" value="GroES-like"/>
    <property type="match status" value="1"/>
</dbReference>
<accession>A0A4D7QML2</accession>
<dbReference type="OrthoDB" id="4190732at2"/>
<dbReference type="Pfam" id="PF00107">
    <property type="entry name" value="ADH_zinc_N"/>
    <property type="match status" value="1"/>
</dbReference>
<dbReference type="SUPFAM" id="SSF51735">
    <property type="entry name" value="NAD(P)-binding Rossmann-fold domains"/>
    <property type="match status" value="1"/>
</dbReference>
<feature type="domain" description="Enoyl reductase (ER)" evidence="1">
    <location>
        <begin position="10"/>
        <end position="326"/>
    </location>
</feature>
<dbReference type="Pfam" id="PF08240">
    <property type="entry name" value="ADH_N"/>
    <property type="match status" value="1"/>
</dbReference>
<keyword evidence="3" id="KW-1185">Reference proteome</keyword>
<dbReference type="PANTHER" id="PTHR43677">
    <property type="entry name" value="SHORT-CHAIN DEHYDROGENASE/REDUCTASE"/>
    <property type="match status" value="1"/>
</dbReference>
<dbReference type="InterPro" id="IPR020843">
    <property type="entry name" value="ER"/>
</dbReference>
<sequence length="336" mass="35358">MKAVVVERFGPPEALVFRDWPRPEPSPGEVTVDVHAVGLNFPDVLVAAGKYQTLPPLPFVPGKEFAGIVAAVGEGVTRFKAGDRVVGQLENGAFAETVRVSAEHCYPMPAGLSMTRAAALGLTYQTSWFALFDRGRLKPGETVLVTGAGGGIGVSAMQLAKAAGCRVLAGIGSPDKRDFVLAQGADAVIDMSGANLRDNVRAQVQAATDGHGADVVIENVGGPGFEACLRALAWDGRLVVVGFAGGEIPSARANYILVKHIAVTGIHWSDYLERMPDRVREVQADLFAMAADGRIDPPLCAVVPIEEIADAMELIVTRKALGKVVLVTARGREPSS</sequence>
<dbReference type="KEGG" id="paqt:E8L99_11465"/>
<dbReference type="InterPro" id="IPR036291">
    <property type="entry name" value="NAD(P)-bd_dom_sf"/>
</dbReference>
<evidence type="ECO:0000313" key="2">
    <source>
        <dbReference type="EMBL" id="QCK86327.1"/>
    </source>
</evidence>
<dbReference type="Gene3D" id="3.40.50.720">
    <property type="entry name" value="NAD(P)-binding Rossmann-like Domain"/>
    <property type="match status" value="1"/>
</dbReference>
<dbReference type="InterPro" id="IPR051397">
    <property type="entry name" value="Zn-ADH-like_protein"/>
</dbReference>
<evidence type="ECO:0000313" key="3">
    <source>
        <dbReference type="Proteomes" id="UP000298588"/>
    </source>
</evidence>
<proteinExistence type="predicted"/>
<reference evidence="2 3" key="1">
    <citation type="submission" date="2019-04" db="EMBL/GenBank/DDBJ databases">
        <title>Phreatobacter aquaticus sp. nov.</title>
        <authorList>
            <person name="Choi A."/>
            <person name="Baek K."/>
        </authorList>
    </citation>
    <scope>NUCLEOTIDE SEQUENCE [LARGE SCALE GENOMIC DNA]</scope>
    <source>
        <strain evidence="2 3">NMCR1094</strain>
    </source>
</reference>
<dbReference type="SMART" id="SM00829">
    <property type="entry name" value="PKS_ER"/>
    <property type="match status" value="1"/>
</dbReference>